<evidence type="ECO:0000313" key="1">
    <source>
        <dbReference type="EMBL" id="REC55412.1"/>
    </source>
</evidence>
<evidence type="ECO:0000313" key="2">
    <source>
        <dbReference type="Proteomes" id="UP000256512"/>
    </source>
</evidence>
<protein>
    <submittedName>
        <fullName evidence="1">Uncharacterized protein</fullName>
    </submittedName>
</protein>
<keyword evidence="2" id="KW-1185">Reference proteome</keyword>
<gene>
    <name evidence="1" type="ORF">DRF62_06400</name>
</gene>
<dbReference type="EMBL" id="QNVS01000013">
    <property type="protein sequence ID" value="REC55412.1"/>
    <property type="molecule type" value="Genomic_DNA"/>
</dbReference>
<organism evidence="1 2">
    <name type="scientific">Chryseobacterium piscium</name>
    <dbReference type="NCBI Taxonomy" id="333702"/>
    <lineage>
        <taxon>Bacteria</taxon>
        <taxon>Pseudomonadati</taxon>
        <taxon>Bacteroidota</taxon>
        <taxon>Flavobacteriia</taxon>
        <taxon>Flavobacteriales</taxon>
        <taxon>Weeksellaceae</taxon>
        <taxon>Chryseobacterium group</taxon>
        <taxon>Chryseobacterium</taxon>
    </lineage>
</organism>
<accession>A0A3D9BPQ1</accession>
<dbReference type="AlphaFoldDB" id="A0A3D9BPQ1"/>
<reference evidence="1 2" key="1">
    <citation type="journal article" date="2006" name="Int. J. Syst. Evol. Microbiol.">
        <title>Chryseobacterium piscium sp. nov., isolated from fish of the South Atlantic Ocean off South Africa.</title>
        <authorList>
            <person name="de Beer H."/>
            <person name="Hugo C.J."/>
            <person name="Jooste P.J."/>
            <person name="Vancanneyt M."/>
            <person name="Coenye T."/>
            <person name="Vandamme P."/>
        </authorList>
    </citation>
    <scope>NUCLEOTIDE SEQUENCE [LARGE SCALE GENOMIC DNA]</scope>
    <source>
        <strain evidence="1 2">CCUG 51923</strain>
    </source>
</reference>
<proteinExistence type="predicted"/>
<dbReference type="Proteomes" id="UP000256512">
    <property type="component" value="Unassembled WGS sequence"/>
</dbReference>
<comment type="caution">
    <text evidence="1">The sequence shown here is derived from an EMBL/GenBank/DDBJ whole genome shotgun (WGS) entry which is preliminary data.</text>
</comment>
<name>A0A3D9BPQ1_9FLAO</name>
<sequence>MIVLEKMKRFVSGFFQNDKLCGYFYTENNDCNPSPDWNDILFGCGWSEVEPVTKKIQWKAGKSFK</sequence>